<gene>
    <name evidence="1" type="ORF">HU200_022456</name>
</gene>
<comment type="caution">
    <text evidence="1">The sequence shown here is derived from an EMBL/GenBank/DDBJ whole genome shotgun (WGS) entry which is preliminary data.</text>
</comment>
<dbReference type="InterPro" id="IPR032675">
    <property type="entry name" value="LRR_dom_sf"/>
</dbReference>
<protein>
    <submittedName>
        <fullName evidence="1">Uncharacterized protein</fullName>
    </submittedName>
</protein>
<name>A0A835C7N0_9POAL</name>
<dbReference type="Proteomes" id="UP000636709">
    <property type="component" value="Unassembled WGS sequence"/>
</dbReference>
<proteinExistence type="predicted"/>
<reference evidence="1" key="1">
    <citation type="submission" date="2020-07" db="EMBL/GenBank/DDBJ databases">
        <title>Genome sequence and genetic diversity analysis of an under-domesticated orphan crop, white fonio (Digitaria exilis).</title>
        <authorList>
            <person name="Bennetzen J.L."/>
            <person name="Chen S."/>
            <person name="Ma X."/>
            <person name="Wang X."/>
            <person name="Yssel A.E.J."/>
            <person name="Chaluvadi S.R."/>
            <person name="Johnson M."/>
            <person name="Gangashetty P."/>
            <person name="Hamidou F."/>
            <person name="Sanogo M.D."/>
            <person name="Zwaenepoel A."/>
            <person name="Wallace J."/>
            <person name="Van De Peer Y."/>
            <person name="Van Deynze A."/>
        </authorList>
    </citation>
    <scope>NUCLEOTIDE SEQUENCE</scope>
    <source>
        <tissue evidence="1">Leaves</tissue>
    </source>
</reference>
<keyword evidence="2" id="KW-1185">Reference proteome</keyword>
<dbReference type="SUPFAM" id="SSF52058">
    <property type="entry name" value="L domain-like"/>
    <property type="match status" value="1"/>
</dbReference>
<dbReference type="OrthoDB" id="778770at2759"/>
<dbReference type="AlphaFoldDB" id="A0A835C7N0"/>
<evidence type="ECO:0000313" key="1">
    <source>
        <dbReference type="EMBL" id="KAF8722621.1"/>
    </source>
</evidence>
<evidence type="ECO:0000313" key="2">
    <source>
        <dbReference type="Proteomes" id="UP000636709"/>
    </source>
</evidence>
<sequence length="242" mass="27142">MDRLKRWDGDARCILPNLVELVLENCLKLENVTHSLPSLTKLTVDGSPDFYGLRNFPALKHVKVNSSGEWIWGSWTSLSCPISITLCKLPTVHFPSGLRGFTTLQRLEISHCEQLVSIPDDWPPCNLSHLSVRHCPKLRELPSGIQRLKALEDMEIIACGQLTHFPEMSGLVSLIRLEIVECDSIQSLPNAGLPSSLQFLSITKCPQLAWSCTTTGSKDQRKIKNIFSVWIDECEVSTSARY</sequence>
<dbReference type="Gene3D" id="3.80.10.10">
    <property type="entry name" value="Ribonuclease Inhibitor"/>
    <property type="match status" value="1"/>
</dbReference>
<accession>A0A835C7N0</accession>
<organism evidence="1 2">
    <name type="scientific">Digitaria exilis</name>
    <dbReference type="NCBI Taxonomy" id="1010633"/>
    <lineage>
        <taxon>Eukaryota</taxon>
        <taxon>Viridiplantae</taxon>
        <taxon>Streptophyta</taxon>
        <taxon>Embryophyta</taxon>
        <taxon>Tracheophyta</taxon>
        <taxon>Spermatophyta</taxon>
        <taxon>Magnoliopsida</taxon>
        <taxon>Liliopsida</taxon>
        <taxon>Poales</taxon>
        <taxon>Poaceae</taxon>
        <taxon>PACMAD clade</taxon>
        <taxon>Panicoideae</taxon>
        <taxon>Panicodae</taxon>
        <taxon>Paniceae</taxon>
        <taxon>Anthephorinae</taxon>
        <taxon>Digitaria</taxon>
    </lineage>
</organism>
<dbReference type="EMBL" id="JACEFO010001671">
    <property type="protein sequence ID" value="KAF8722621.1"/>
    <property type="molecule type" value="Genomic_DNA"/>
</dbReference>
<dbReference type="PANTHER" id="PTHR36766">
    <property type="entry name" value="PLANT BROAD-SPECTRUM MILDEW RESISTANCE PROTEIN RPW8"/>
    <property type="match status" value="1"/>
</dbReference>
<dbReference type="PANTHER" id="PTHR36766:SF70">
    <property type="entry name" value="DISEASE RESISTANCE PROTEIN RGA4"/>
    <property type="match status" value="1"/>
</dbReference>